<comment type="similarity">
    <text evidence="1">Belongs to the copper type II ascorbate-dependent monooxygenase family.</text>
</comment>
<dbReference type="GO" id="GO:0042420">
    <property type="term" value="P:dopamine catabolic process"/>
    <property type="evidence" value="ECO:0007669"/>
    <property type="project" value="TreeGrafter"/>
</dbReference>
<dbReference type="Proteomes" id="UP000035681">
    <property type="component" value="Unplaced"/>
</dbReference>
<feature type="domain" description="Copper type II ascorbate-dependent monooxygenase N-terminal" evidence="8">
    <location>
        <begin position="192"/>
        <end position="316"/>
    </location>
</feature>
<evidence type="ECO:0000259" key="10">
    <source>
        <dbReference type="Pfam" id="PF03712"/>
    </source>
</evidence>
<dbReference type="STRING" id="6248.A0A0K0DV29"/>
<dbReference type="AlphaFoldDB" id="A0A0K0DV29"/>
<dbReference type="GO" id="GO:0005615">
    <property type="term" value="C:extracellular space"/>
    <property type="evidence" value="ECO:0007669"/>
    <property type="project" value="TreeGrafter"/>
</dbReference>
<keyword evidence="2" id="KW-0479">Metal-binding</keyword>
<evidence type="ECO:0000313" key="11">
    <source>
        <dbReference type="Proteomes" id="UP000035681"/>
    </source>
</evidence>
<dbReference type="InterPro" id="IPR036939">
    <property type="entry name" value="Cu2_ascorb_mOase_N_sf"/>
</dbReference>
<dbReference type="SUPFAM" id="SSF49742">
    <property type="entry name" value="PHM/PNGase F"/>
    <property type="match status" value="2"/>
</dbReference>
<dbReference type="PROSITE" id="PS00084">
    <property type="entry name" value="CU2_MONOOXYGENASE_1"/>
    <property type="match status" value="1"/>
</dbReference>
<dbReference type="PRINTS" id="PR00767">
    <property type="entry name" value="DBMONOXGNASE"/>
</dbReference>
<evidence type="ECO:0000259" key="9">
    <source>
        <dbReference type="Pfam" id="PF03351"/>
    </source>
</evidence>
<evidence type="ECO:0000313" key="13">
    <source>
        <dbReference type="WBParaSite" id="TCONS_00005954.p1"/>
    </source>
</evidence>
<accession>A0A0K0DV29</accession>
<dbReference type="InterPro" id="IPR024548">
    <property type="entry name" value="Cu2_monoox_C"/>
</dbReference>
<dbReference type="GO" id="GO:0004500">
    <property type="term" value="F:dopamine beta-monooxygenase activity"/>
    <property type="evidence" value="ECO:0007669"/>
    <property type="project" value="InterPro"/>
</dbReference>
<dbReference type="GO" id="GO:0030667">
    <property type="term" value="C:secretory granule membrane"/>
    <property type="evidence" value="ECO:0007669"/>
    <property type="project" value="TreeGrafter"/>
</dbReference>
<dbReference type="FunFam" id="2.60.120.230:FF:000001">
    <property type="entry name" value="Monooxygenase, DBH-like 1"/>
    <property type="match status" value="1"/>
</dbReference>
<evidence type="ECO:0000256" key="1">
    <source>
        <dbReference type="ARBA" id="ARBA00010676"/>
    </source>
</evidence>
<evidence type="ECO:0000256" key="5">
    <source>
        <dbReference type="ARBA" id="ARBA00023033"/>
    </source>
</evidence>
<dbReference type="Pfam" id="PF01082">
    <property type="entry name" value="Cu2_monooxygen"/>
    <property type="match status" value="1"/>
</dbReference>
<feature type="domain" description="DOMON" evidence="9">
    <location>
        <begin position="37"/>
        <end position="146"/>
    </location>
</feature>
<dbReference type="GO" id="GO:0005507">
    <property type="term" value="F:copper ion binding"/>
    <property type="evidence" value="ECO:0007669"/>
    <property type="project" value="InterPro"/>
</dbReference>
<dbReference type="InterPro" id="IPR000323">
    <property type="entry name" value="Cu2_ascorb_mOase_N"/>
</dbReference>
<dbReference type="InterPro" id="IPR008977">
    <property type="entry name" value="PHM/PNGase_F_dom_sf"/>
</dbReference>
<dbReference type="GO" id="GO:0006589">
    <property type="term" value="P:octopamine biosynthetic process"/>
    <property type="evidence" value="ECO:0007669"/>
    <property type="project" value="TreeGrafter"/>
</dbReference>
<evidence type="ECO:0000256" key="4">
    <source>
        <dbReference type="ARBA" id="ARBA00023008"/>
    </source>
</evidence>
<dbReference type="Gene3D" id="2.60.120.230">
    <property type="match status" value="1"/>
</dbReference>
<proteinExistence type="inferred from homology"/>
<dbReference type="PANTHER" id="PTHR10157:SF23">
    <property type="entry name" value="MOXD1 HOMOLOG 1"/>
    <property type="match status" value="1"/>
</dbReference>
<evidence type="ECO:0000313" key="12">
    <source>
        <dbReference type="WBParaSite" id="SSTP_0000109600.1"/>
    </source>
</evidence>
<keyword evidence="6" id="KW-1015">Disulfide bond</keyword>
<dbReference type="InterPro" id="IPR005018">
    <property type="entry name" value="DOMON_domain"/>
</dbReference>
<dbReference type="Gene3D" id="2.60.120.310">
    <property type="entry name" value="Copper type II, ascorbate-dependent monooxygenase, N-terminal domain"/>
    <property type="match status" value="1"/>
</dbReference>
<evidence type="ECO:0000256" key="2">
    <source>
        <dbReference type="ARBA" id="ARBA00022723"/>
    </source>
</evidence>
<evidence type="ECO:0000256" key="6">
    <source>
        <dbReference type="ARBA" id="ARBA00023157"/>
    </source>
</evidence>
<keyword evidence="3" id="KW-0560">Oxidoreductase</keyword>
<dbReference type="CDD" id="cd09631">
    <property type="entry name" value="DOMON_DOH"/>
    <property type="match status" value="1"/>
</dbReference>
<evidence type="ECO:0000256" key="3">
    <source>
        <dbReference type="ARBA" id="ARBA00023002"/>
    </source>
</evidence>
<protein>
    <submittedName>
        <fullName evidence="12">DBH-like monooxygenase protein 1</fullName>
    </submittedName>
    <submittedName>
        <fullName evidence="13">DOMON domain-containing protein</fullName>
    </submittedName>
</protein>
<reference evidence="12" key="1">
    <citation type="submission" date="2015-08" db="UniProtKB">
        <authorList>
            <consortium name="WormBaseParasite"/>
        </authorList>
    </citation>
    <scope>IDENTIFICATION</scope>
</reference>
<dbReference type="GO" id="GO:0042421">
    <property type="term" value="P:norepinephrine biosynthetic process"/>
    <property type="evidence" value="ECO:0007669"/>
    <property type="project" value="TreeGrafter"/>
</dbReference>
<organism evidence="12">
    <name type="scientific">Strongyloides stercoralis</name>
    <name type="common">Threadworm</name>
    <dbReference type="NCBI Taxonomy" id="6248"/>
    <lineage>
        <taxon>Eukaryota</taxon>
        <taxon>Metazoa</taxon>
        <taxon>Ecdysozoa</taxon>
        <taxon>Nematoda</taxon>
        <taxon>Chromadorea</taxon>
        <taxon>Rhabditida</taxon>
        <taxon>Tylenchina</taxon>
        <taxon>Panagrolaimomorpha</taxon>
        <taxon>Strongyloidoidea</taxon>
        <taxon>Strongyloididae</taxon>
        <taxon>Strongyloides</taxon>
    </lineage>
</organism>
<dbReference type="WBParaSite" id="TCONS_00005954.p1">
    <property type="protein sequence ID" value="TCONS_00005954.p1"/>
    <property type="gene ID" value="XLOC_004160"/>
</dbReference>
<sequence length="578" mass="66802">MLKEFILTIIFIFFLQNLKANIFLLKYPFSIGTNFQDYNFTLRWNVDWKDQLVKFILYLPKTVPYKNVMIGFSDHGNYEKTDFCLISKSTIFDGFIDDELNLIPDVQQDCQNYTKINDEIYYFERKFITCDPRDYSMDTGQSQFLIAIFSNEFNNLMEADDKKFLYAIILDEYIPRRKADVSSEKIIFYGAKNSLISSEVTSYKCFIKRIDDSILSKKHHIVEYKSFITLGNEHIVHHMEIFLCIGSKPNDNIEYEGSCHSKKRPKKSSSCSKVIGAWAFGAGPFEYPDEAGVAFGGDNFPAYIMIEIHYNNERKESGVYDSSGILITYTEKLRRYDAGIMELGLIYSDTNSIPPGQKAFPMTGYCVSECTKHLPTNGIYIFATQLHAHLTGKKLFTSHFHNGVKIGEINRANHYSPHWQLIRKLKKSIHVKRGDYLSTTCVYDTSDKTNFVFGGYGIEDEMCVNYIHYYPESVIEVCKSAINNKTLEEFFLYNINNLEEDNDYSINQKFQMLKYDITTFNNLQELYAVGSLNVHCLGHDGKLLKGKIDWENIEKPKTSKGSIFAKTISEYECLSINN</sequence>
<dbReference type="PANTHER" id="PTHR10157">
    <property type="entry name" value="DOPAMINE BETA HYDROXYLASE RELATED"/>
    <property type="match status" value="1"/>
</dbReference>
<keyword evidence="5" id="KW-0503">Monooxygenase</keyword>
<dbReference type="InterPro" id="IPR020611">
    <property type="entry name" value="Cu2_ascorb_mOase_CS-1"/>
</dbReference>
<feature type="domain" description="Copper type II ascorbate-dependent monooxygenase C-terminal" evidence="10">
    <location>
        <begin position="336"/>
        <end position="490"/>
    </location>
</feature>
<dbReference type="InterPro" id="IPR045266">
    <property type="entry name" value="DOH_DOMON"/>
</dbReference>
<dbReference type="InterPro" id="IPR014784">
    <property type="entry name" value="Cu2_ascorb_mOase-like_C"/>
</dbReference>
<dbReference type="InterPro" id="IPR028460">
    <property type="entry name" value="Tbh/DBH"/>
</dbReference>
<dbReference type="InterPro" id="IPR000945">
    <property type="entry name" value="DBH-like"/>
</dbReference>
<evidence type="ECO:0000256" key="7">
    <source>
        <dbReference type="ARBA" id="ARBA00023180"/>
    </source>
</evidence>
<keyword evidence="7" id="KW-0325">Glycoprotein</keyword>
<dbReference type="Pfam" id="PF03351">
    <property type="entry name" value="DOMON"/>
    <property type="match status" value="1"/>
</dbReference>
<keyword evidence="4" id="KW-0186">Copper</keyword>
<keyword evidence="11" id="KW-1185">Reference proteome</keyword>
<name>A0A0K0DV29_STRER</name>
<dbReference type="WBParaSite" id="SSTP_0000109600.1">
    <property type="protein sequence ID" value="SSTP_0000109600.1"/>
    <property type="gene ID" value="SSTP_0000109600"/>
</dbReference>
<evidence type="ECO:0000259" key="8">
    <source>
        <dbReference type="Pfam" id="PF01082"/>
    </source>
</evidence>
<dbReference type="Pfam" id="PF03712">
    <property type="entry name" value="Cu2_monoox_C"/>
    <property type="match status" value="1"/>
</dbReference>